<feature type="non-terminal residue" evidence="2">
    <location>
        <position position="1"/>
    </location>
</feature>
<feature type="non-terminal residue" evidence="2">
    <location>
        <position position="93"/>
    </location>
</feature>
<gene>
    <name evidence="2" type="primary">LOC103523091</name>
</gene>
<dbReference type="InterPro" id="IPR024855">
    <property type="entry name" value="UNC79"/>
</dbReference>
<dbReference type="KEGG" id="dci:103523091"/>
<keyword evidence="1" id="KW-1185">Reference proteome</keyword>
<proteinExistence type="predicted"/>
<evidence type="ECO:0000313" key="2">
    <source>
        <dbReference type="RefSeq" id="XP_008486384.1"/>
    </source>
</evidence>
<organism evidence="1 2">
    <name type="scientific">Diaphorina citri</name>
    <name type="common">Asian citrus psyllid</name>
    <dbReference type="NCBI Taxonomy" id="121845"/>
    <lineage>
        <taxon>Eukaryota</taxon>
        <taxon>Metazoa</taxon>
        <taxon>Ecdysozoa</taxon>
        <taxon>Arthropoda</taxon>
        <taxon>Hexapoda</taxon>
        <taxon>Insecta</taxon>
        <taxon>Pterygota</taxon>
        <taxon>Neoptera</taxon>
        <taxon>Paraneoptera</taxon>
        <taxon>Hemiptera</taxon>
        <taxon>Sternorrhyncha</taxon>
        <taxon>Psylloidea</taxon>
        <taxon>Psyllidae</taxon>
        <taxon>Diaphorininae</taxon>
        <taxon>Diaphorina</taxon>
    </lineage>
</organism>
<dbReference type="PaxDb" id="121845-A0A1S3DRK0"/>
<dbReference type="STRING" id="121845.A0A1S3DRK0"/>
<dbReference type="Proteomes" id="UP000079169">
    <property type="component" value="Unplaced"/>
</dbReference>
<dbReference type="RefSeq" id="XP_008486384.1">
    <property type="nucleotide sequence ID" value="XM_008488162.1"/>
</dbReference>
<dbReference type="GeneID" id="103523091"/>
<dbReference type="PANTHER" id="PTHR21696">
    <property type="entry name" value="PROTEIN UNC-79 HOMOLOG"/>
    <property type="match status" value="1"/>
</dbReference>
<sequence length="93" mass="10533">TAKVRNLHDYESRIIHGTIPVPSGIDTANNVRYFSQILLTLLKDVPKSPYEMLPFPEKDSARMAMYASLDFKGLYTALVQLLDIAPIIQFGHR</sequence>
<reference evidence="2" key="1">
    <citation type="submission" date="2025-08" db="UniProtKB">
        <authorList>
            <consortium name="RefSeq"/>
        </authorList>
    </citation>
    <scope>IDENTIFICATION</scope>
</reference>
<evidence type="ECO:0000313" key="1">
    <source>
        <dbReference type="Proteomes" id="UP000079169"/>
    </source>
</evidence>
<dbReference type="AlphaFoldDB" id="A0A1S3DRK0"/>
<name>A0A1S3DRK0_DIACI</name>
<accession>A0A1S3DRK0</accession>
<dbReference type="PANTHER" id="PTHR21696:SF2">
    <property type="entry name" value="PROTEIN UNC-79 HOMOLOG"/>
    <property type="match status" value="1"/>
</dbReference>
<protein>
    <submittedName>
        <fullName evidence="2">Protein unc-79 homolog</fullName>
    </submittedName>
</protein>
<dbReference type="Pfam" id="PF14776">
    <property type="entry name" value="UNC-79"/>
    <property type="match status" value="1"/>
</dbReference>